<evidence type="ECO:0000313" key="3">
    <source>
        <dbReference type="Proteomes" id="UP000021816"/>
    </source>
</evidence>
<evidence type="ECO:0000256" key="1">
    <source>
        <dbReference type="SAM" id="Coils"/>
    </source>
</evidence>
<dbReference type="PATRIC" id="fig|1454003.3.peg.882"/>
<protein>
    <recommendedName>
        <fullName evidence="4">DUF904 domain-containing protein</fullName>
    </recommendedName>
</protein>
<reference evidence="2 3" key="1">
    <citation type="submission" date="2014-02" db="EMBL/GenBank/DDBJ databases">
        <title>Expanding our view of genomic diversity in Candidatus Accumulibacter clades.</title>
        <authorList>
            <person name="Skennerton C.T."/>
            <person name="Barr J.J."/>
            <person name="Slater F.R."/>
            <person name="Bond P.L."/>
            <person name="Tyson G.W."/>
        </authorList>
    </citation>
    <scope>NUCLEOTIDE SEQUENCE [LARGE SCALE GENOMIC DNA]</scope>
    <source>
        <strain evidence="3">BA-92</strain>
    </source>
</reference>
<dbReference type="EMBL" id="JEMX01000014">
    <property type="protein sequence ID" value="EXI82031.1"/>
    <property type="molecule type" value="Genomic_DNA"/>
</dbReference>
<organism evidence="2 3">
    <name type="scientific">Candidatus Accumulibacter appositus</name>
    <dbReference type="NCBI Taxonomy" id="1454003"/>
    <lineage>
        <taxon>Bacteria</taxon>
        <taxon>Pseudomonadati</taxon>
        <taxon>Pseudomonadota</taxon>
        <taxon>Betaproteobacteria</taxon>
        <taxon>Candidatus Accumulibacter</taxon>
    </lineage>
</organism>
<gene>
    <name evidence="2" type="ORF">AW10_00859</name>
</gene>
<sequence>MLNELDTLENKIGQVVTLCHNLRAENDQLREQLAVAEVDKQRLAERMGEASARLEQLAQQLPEASA</sequence>
<keyword evidence="1" id="KW-0175">Coiled coil</keyword>
<proteinExistence type="predicted"/>
<feature type="coiled-coil region" evidence="1">
    <location>
        <begin position="19"/>
        <end position="60"/>
    </location>
</feature>
<name>A0A011P364_9PROT</name>
<dbReference type="Proteomes" id="UP000021816">
    <property type="component" value="Unassembled WGS sequence"/>
</dbReference>
<comment type="caution">
    <text evidence="2">The sequence shown here is derived from an EMBL/GenBank/DDBJ whole genome shotgun (WGS) entry which is preliminary data.</text>
</comment>
<evidence type="ECO:0008006" key="4">
    <source>
        <dbReference type="Google" id="ProtNLM"/>
    </source>
</evidence>
<dbReference type="AlphaFoldDB" id="A0A011P364"/>
<dbReference type="Gene3D" id="1.20.5.340">
    <property type="match status" value="1"/>
</dbReference>
<accession>A0A011P364</accession>
<evidence type="ECO:0000313" key="2">
    <source>
        <dbReference type="EMBL" id="EXI82031.1"/>
    </source>
</evidence>